<keyword evidence="2" id="KW-1185">Reference proteome</keyword>
<evidence type="ECO:0000313" key="2">
    <source>
        <dbReference type="Proteomes" id="UP000689195"/>
    </source>
</evidence>
<comment type="caution">
    <text evidence="1">The sequence shown here is derived from an EMBL/GenBank/DDBJ whole genome shotgun (WGS) entry which is preliminary data.</text>
</comment>
<organism evidence="1 2">
    <name type="scientific">Paramecium pentaurelia</name>
    <dbReference type="NCBI Taxonomy" id="43138"/>
    <lineage>
        <taxon>Eukaryota</taxon>
        <taxon>Sar</taxon>
        <taxon>Alveolata</taxon>
        <taxon>Ciliophora</taxon>
        <taxon>Intramacronucleata</taxon>
        <taxon>Oligohymenophorea</taxon>
        <taxon>Peniculida</taxon>
        <taxon>Parameciidae</taxon>
        <taxon>Paramecium</taxon>
    </lineage>
</organism>
<accession>A0A8S1SUU4</accession>
<evidence type="ECO:0000313" key="1">
    <source>
        <dbReference type="EMBL" id="CAD8144705.1"/>
    </source>
</evidence>
<dbReference type="AlphaFoldDB" id="A0A8S1SUU4"/>
<dbReference type="OrthoDB" id="300825at2759"/>
<name>A0A8S1SUU4_9CILI</name>
<proteinExistence type="predicted"/>
<dbReference type="EMBL" id="CAJJDO010000013">
    <property type="protein sequence ID" value="CAD8144705.1"/>
    <property type="molecule type" value="Genomic_DNA"/>
</dbReference>
<reference evidence="1" key="1">
    <citation type="submission" date="2021-01" db="EMBL/GenBank/DDBJ databases">
        <authorList>
            <consortium name="Genoscope - CEA"/>
            <person name="William W."/>
        </authorList>
    </citation>
    <scope>NUCLEOTIDE SEQUENCE</scope>
</reference>
<dbReference type="Proteomes" id="UP000689195">
    <property type="component" value="Unassembled WGS sequence"/>
</dbReference>
<protein>
    <submittedName>
        <fullName evidence="1">Uncharacterized protein</fullName>
    </submittedName>
</protein>
<gene>
    <name evidence="1" type="ORF">PPENT_87.1.T0130359</name>
</gene>
<sequence>MSESSLSPIDFYELKHVRTIKVNRQDEKFIKKRTLLYQNKEMLEKEYLKLNQSCDCSECGKGSQYFEMIKKQYPFNESRWQKRKRVLRRFKAVINAIIFILTYKMEAIKKFRKRMHILKAVRNLTTIRKPQAIVPPHLQPQPVLMIPQSHQSQRIKTAPENDDALSHQILSHGREPRKSQVSQYITKMLKETNLKQEVYLKPLSGVNRKSFQSTNAKSITQTSFSPHTHSHYQSYQSSLLPYSHFHKDSIKQTNKDSQKQNNKDIVKIIDSMKVKHRFIQCKK</sequence>